<organism evidence="7 8">
    <name type="scientific">BD1-7 clade bacterium</name>
    <dbReference type="NCBI Taxonomy" id="2029982"/>
    <lineage>
        <taxon>Bacteria</taxon>
        <taxon>Pseudomonadati</taxon>
        <taxon>Pseudomonadota</taxon>
        <taxon>Gammaproteobacteria</taxon>
        <taxon>Cellvibrionales</taxon>
        <taxon>Spongiibacteraceae</taxon>
        <taxon>BD1-7 clade</taxon>
    </lineage>
</organism>
<accession>A0A5S9MUJ5</accession>
<feature type="transmembrane region" description="Helical" evidence="6">
    <location>
        <begin position="298"/>
        <end position="318"/>
    </location>
</feature>
<feature type="transmembrane region" description="Helical" evidence="6">
    <location>
        <begin position="7"/>
        <end position="28"/>
    </location>
</feature>
<keyword evidence="3 6" id="KW-0812">Transmembrane</keyword>
<feature type="transmembrane region" description="Helical" evidence="6">
    <location>
        <begin position="111"/>
        <end position="129"/>
    </location>
</feature>
<evidence type="ECO:0000256" key="5">
    <source>
        <dbReference type="ARBA" id="ARBA00023136"/>
    </source>
</evidence>
<dbReference type="PANTHER" id="PTHR30250:SF11">
    <property type="entry name" value="O-ANTIGEN TRANSPORTER-RELATED"/>
    <property type="match status" value="1"/>
</dbReference>
<name>A0A5S9MUJ5_9GAMM</name>
<dbReference type="PANTHER" id="PTHR30250">
    <property type="entry name" value="PST FAMILY PREDICTED COLANIC ACID TRANSPORTER"/>
    <property type="match status" value="1"/>
</dbReference>
<gene>
    <name evidence="7" type="ORF">OPDIPICF_00137</name>
</gene>
<dbReference type="GO" id="GO:0005886">
    <property type="term" value="C:plasma membrane"/>
    <property type="evidence" value="ECO:0007669"/>
    <property type="project" value="UniProtKB-SubCell"/>
</dbReference>
<keyword evidence="5 6" id="KW-0472">Membrane</keyword>
<keyword evidence="8" id="KW-1185">Reference proteome</keyword>
<feature type="transmembrane region" description="Helical" evidence="6">
    <location>
        <begin position="217"/>
        <end position="243"/>
    </location>
</feature>
<comment type="subcellular location">
    <subcellularLocation>
        <location evidence="1">Cell membrane</location>
        <topology evidence="1">Multi-pass membrane protein</topology>
    </subcellularLocation>
</comment>
<feature type="transmembrane region" description="Helical" evidence="6">
    <location>
        <begin position="149"/>
        <end position="168"/>
    </location>
</feature>
<feature type="transmembrane region" description="Helical" evidence="6">
    <location>
        <begin position="34"/>
        <end position="58"/>
    </location>
</feature>
<dbReference type="AlphaFoldDB" id="A0A5S9MUJ5"/>
<feature type="transmembrane region" description="Helical" evidence="6">
    <location>
        <begin position="362"/>
        <end position="380"/>
    </location>
</feature>
<evidence type="ECO:0000256" key="6">
    <source>
        <dbReference type="SAM" id="Phobius"/>
    </source>
</evidence>
<feature type="transmembrane region" description="Helical" evidence="6">
    <location>
        <begin position="174"/>
        <end position="196"/>
    </location>
</feature>
<sequence length="425" mass="46950">MFSRNLAVRILYLVLGFANSFLLARVLGVQDYGFYTFCLSIIAILCIPAQLGFPTLLTKEFAASRANGVWGETRGLVKFSHMSVLFVSIFLMLFLSGYAYWSGADYTDNQLLALCIAGGLIPLLSLGALRDSMLRGMHYVIASMLAENVVRPVFFFVLLSIIYLSGQISASLPVIMFFYIIFSLIAFMISWAFYFKNRPLGLKNAHPELAVGSWMKYVFPVGMATAFQVVNAQLSFIVLGVFVTPAEVGVYRIAVLFSGIVTIFLQVVDSYVGPKFSEMYVCGQIEEINKLYRKVTKIVFFATTPLVIFLCIAAPILISGMYGATFSTAITPMFILVFGQFFVAISGPSALLLLMSGHQKDALSALMISFAVNVLLHAILVGSYGIIGVAVSNCVMLILWKIILTFQVRKRFGMTILQKIESPRD</sequence>
<evidence type="ECO:0000313" key="7">
    <source>
        <dbReference type="EMBL" id="CAA0079801.1"/>
    </source>
</evidence>
<dbReference type="Proteomes" id="UP000441399">
    <property type="component" value="Unassembled WGS sequence"/>
</dbReference>
<dbReference type="Pfam" id="PF01943">
    <property type="entry name" value="Polysacc_synt"/>
    <property type="match status" value="1"/>
</dbReference>
<evidence type="ECO:0000256" key="4">
    <source>
        <dbReference type="ARBA" id="ARBA00022989"/>
    </source>
</evidence>
<evidence type="ECO:0000313" key="8">
    <source>
        <dbReference type="Proteomes" id="UP000441399"/>
    </source>
</evidence>
<reference evidence="7 8" key="1">
    <citation type="submission" date="2019-11" db="EMBL/GenBank/DDBJ databases">
        <authorList>
            <person name="Holert J."/>
        </authorList>
    </citation>
    <scope>NUCLEOTIDE SEQUENCE [LARGE SCALE GENOMIC DNA]</scope>
    <source>
        <strain evidence="7">SB11_3</strain>
    </source>
</reference>
<keyword evidence="2" id="KW-1003">Cell membrane</keyword>
<proteinExistence type="predicted"/>
<evidence type="ECO:0000256" key="3">
    <source>
        <dbReference type="ARBA" id="ARBA00022692"/>
    </source>
</evidence>
<feature type="transmembrane region" description="Helical" evidence="6">
    <location>
        <begin position="386"/>
        <end position="404"/>
    </location>
</feature>
<keyword evidence="4 6" id="KW-1133">Transmembrane helix</keyword>
<dbReference type="InterPro" id="IPR002797">
    <property type="entry name" value="Polysacc_synth"/>
</dbReference>
<dbReference type="InterPro" id="IPR050833">
    <property type="entry name" value="Poly_Biosynth_Transport"/>
</dbReference>
<feature type="transmembrane region" description="Helical" evidence="6">
    <location>
        <begin position="79"/>
        <end position="99"/>
    </location>
</feature>
<dbReference type="EMBL" id="CACSIO010000001">
    <property type="protein sequence ID" value="CAA0079801.1"/>
    <property type="molecule type" value="Genomic_DNA"/>
</dbReference>
<evidence type="ECO:0000256" key="2">
    <source>
        <dbReference type="ARBA" id="ARBA00022475"/>
    </source>
</evidence>
<evidence type="ECO:0000256" key="1">
    <source>
        <dbReference type="ARBA" id="ARBA00004651"/>
    </source>
</evidence>
<feature type="transmembrane region" description="Helical" evidence="6">
    <location>
        <begin position="249"/>
        <end position="268"/>
    </location>
</feature>
<feature type="transmembrane region" description="Helical" evidence="6">
    <location>
        <begin position="330"/>
        <end position="355"/>
    </location>
</feature>
<protein>
    <submittedName>
        <fullName evidence="7">Uncharacterized protein</fullName>
    </submittedName>
</protein>